<name>A0A9E7JKR7_9LILI</name>
<proteinExistence type="predicted"/>
<evidence type="ECO:0000313" key="1">
    <source>
        <dbReference type="EMBL" id="URD84705.1"/>
    </source>
</evidence>
<organism evidence="1 2">
    <name type="scientific">Musa troglodytarum</name>
    <name type="common">fe'i banana</name>
    <dbReference type="NCBI Taxonomy" id="320322"/>
    <lineage>
        <taxon>Eukaryota</taxon>
        <taxon>Viridiplantae</taxon>
        <taxon>Streptophyta</taxon>
        <taxon>Embryophyta</taxon>
        <taxon>Tracheophyta</taxon>
        <taxon>Spermatophyta</taxon>
        <taxon>Magnoliopsida</taxon>
        <taxon>Liliopsida</taxon>
        <taxon>Zingiberales</taxon>
        <taxon>Musaceae</taxon>
        <taxon>Musa</taxon>
    </lineage>
</organism>
<dbReference type="Proteomes" id="UP001055439">
    <property type="component" value="Chromosome 10"/>
</dbReference>
<accession>A0A9E7JKR7</accession>
<dbReference type="OrthoDB" id="5296287at2759"/>
<dbReference type="AlphaFoldDB" id="A0A9E7JKR7"/>
<gene>
    <name evidence="1" type="ORF">MUK42_08557</name>
</gene>
<keyword evidence="2" id="KW-1185">Reference proteome</keyword>
<reference evidence="1" key="1">
    <citation type="submission" date="2022-05" db="EMBL/GenBank/DDBJ databases">
        <title>The Musa troglodytarum L. genome provides insights into the mechanism of non-climacteric behaviour and enrichment of carotenoids.</title>
        <authorList>
            <person name="Wang J."/>
        </authorList>
    </citation>
    <scope>NUCLEOTIDE SEQUENCE</scope>
    <source>
        <tissue evidence="1">Leaf</tissue>
    </source>
</reference>
<dbReference type="EMBL" id="CP097503">
    <property type="protein sequence ID" value="URD84705.1"/>
    <property type="molecule type" value="Genomic_DNA"/>
</dbReference>
<protein>
    <submittedName>
        <fullName evidence="1">Uncharacterized protein</fullName>
    </submittedName>
</protein>
<sequence>MFYAPVSFETIGFGDDPSLPHVRCDQWPRQRLRHLFVSIATVDKSGRRRLFLQGGARMFISQILQLPTTQILPSAQ</sequence>
<evidence type="ECO:0000313" key="2">
    <source>
        <dbReference type="Proteomes" id="UP001055439"/>
    </source>
</evidence>